<sequence>MGGSKKWTAAGAARAGREARIATAEHLDGAPIARLWQAGKLMYGYELALGQVDGHESIAQAMLLGGMALAPPYPRDWHDAAGLVLADEVEALRTAQLYVMSPQMCDVVLAAAQTLTFDDLELVDEDDLPSPTGMVVLPHPVLIETIGGNLSDERAYTWRAPSRIVRPTPRGTEDVPAVRISAYNDVNGPVQPDSFRDMAARAAAEGTPLPPLLLDAVRCQPFRFASSPDQRAAFQDYIDRAARLGEVAQEQAAAVGWDENRVVGEYSPGQVIKDVDNRFTERFLYAFWRLCEQRIAEVRDPGVNHSARVRAERAGVSPEVRVVDIRAAARPAGESPPTGRDWQHRWVVRMHKVRQWYPSEQRHRVLYRGPYVKGPADKPLLAGEVVRGLR</sequence>
<comment type="caution">
    <text evidence="1">The sequence shown here is derived from an EMBL/GenBank/DDBJ whole genome shotgun (WGS) entry which is preliminary data.</text>
</comment>
<organism evidence="1 2">
    <name type="scientific">Pseudonocardia oceani</name>
    <dbReference type="NCBI Taxonomy" id="2792013"/>
    <lineage>
        <taxon>Bacteria</taxon>
        <taxon>Bacillati</taxon>
        <taxon>Actinomycetota</taxon>
        <taxon>Actinomycetes</taxon>
        <taxon>Pseudonocardiales</taxon>
        <taxon>Pseudonocardiaceae</taxon>
        <taxon>Pseudonocardia</taxon>
    </lineage>
</organism>
<evidence type="ECO:0000313" key="2">
    <source>
        <dbReference type="Proteomes" id="UP000694300"/>
    </source>
</evidence>
<accession>A0ABS6UK17</accession>
<dbReference type="Proteomes" id="UP000694300">
    <property type="component" value="Unassembled WGS sequence"/>
</dbReference>
<dbReference type="RefSeq" id="WP_218596593.1">
    <property type="nucleotide sequence ID" value="NZ_JADQDF010000002.1"/>
</dbReference>
<reference evidence="1 2" key="1">
    <citation type="submission" date="2020-11" db="EMBL/GenBank/DDBJ databases">
        <title>Pseudonocardia abyssalis sp. nov. and Pseudonocardia oceani sp. nov., description and phylogenomic analysis of two novel actinomycetes isolated from the deep Southern Ocean.</title>
        <authorList>
            <person name="Parra J."/>
        </authorList>
    </citation>
    <scope>NUCLEOTIDE SEQUENCE [LARGE SCALE GENOMIC DNA]</scope>
    <source>
        <strain evidence="2">KRD185</strain>
    </source>
</reference>
<gene>
    <name evidence="1" type="ORF">I4I82_33235</name>
</gene>
<name>A0ABS6UK17_9PSEU</name>
<dbReference type="EMBL" id="JADQDF010000002">
    <property type="protein sequence ID" value="MBW0132512.1"/>
    <property type="molecule type" value="Genomic_DNA"/>
</dbReference>
<evidence type="ECO:0000313" key="1">
    <source>
        <dbReference type="EMBL" id="MBW0132512.1"/>
    </source>
</evidence>
<proteinExistence type="predicted"/>
<keyword evidence="2" id="KW-1185">Reference proteome</keyword>
<protein>
    <submittedName>
        <fullName evidence="1">Uncharacterized protein</fullName>
    </submittedName>
</protein>